<evidence type="ECO:0000256" key="7">
    <source>
        <dbReference type="ARBA" id="ARBA00023242"/>
    </source>
</evidence>
<keyword evidence="4" id="KW-0158">Chromosome</keyword>
<keyword evidence="8" id="KW-0131">Cell cycle</keyword>
<dbReference type="PANTHER" id="PTHR16040">
    <property type="entry name" value="AUSTRALIN, ISOFORM A-RELATED"/>
    <property type="match status" value="1"/>
</dbReference>
<organism evidence="12 14">
    <name type="scientific">Limulus polyphemus</name>
    <name type="common">Atlantic horseshoe crab</name>
    <dbReference type="NCBI Taxonomy" id="6850"/>
    <lineage>
        <taxon>Eukaryota</taxon>
        <taxon>Metazoa</taxon>
        <taxon>Ecdysozoa</taxon>
        <taxon>Arthropoda</taxon>
        <taxon>Chelicerata</taxon>
        <taxon>Merostomata</taxon>
        <taxon>Xiphosura</taxon>
        <taxon>Limulidae</taxon>
        <taxon>Limulus</taxon>
    </lineage>
</organism>
<evidence type="ECO:0000256" key="5">
    <source>
        <dbReference type="ARBA" id="ARBA00022618"/>
    </source>
</evidence>
<reference evidence="13 14" key="1">
    <citation type="submission" date="2025-05" db="UniProtKB">
        <authorList>
            <consortium name="RefSeq"/>
        </authorList>
    </citation>
    <scope>IDENTIFICATION</scope>
    <source>
        <tissue evidence="13 14">Muscle</tissue>
    </source>
</reference>
<comment type="subcellular location">
    <subcellularLocation>
        <location evidence="2">Chromosome</location>
        <location evidence="2">Centromere</location>
    </subcellularLocation>
    <subcellularLocation>
        <location evidence="1">Nucleus</location>
    </subcellularLocation>
</comment>
<sequence length="116" mass="13188">MPGKRKTKSSSRNKNSQDGTQIAQREIKISSFLEDFDSQVKIRISKMTNEIEKLCTAITFFYQREVMKLPKKLREMKFKDFLDQGGSVDSQCAKSIDESIGKVTDNVTSVVSTISR</sequence>
<evidence type="ECO:0000256" key="10">
    <source>
        <dbReference type="SAM" id="MobiDB-lite"/>
    </source>
</evidence>
<name>A0ABM1THK6_LIMPO</name>
<dbReference type="Pfam" id="PF10444">
    <property type="entry name" value="Nbl1_Borealin_N"/>
    <property type="match status" value="1"/>
</dbReference>
<proteinExistence type="inferred from homology"/>
<keyword evidence="12" id="KW-1185">Reference proteome</keyword>
<dbReference type="RefSeq" id="XP_022255361.1">
    <property type="nucleotide sequence ID" value="XM_022399653.1"/>
</dbReference>
<keyword evidence="7" id="KW-0539">Nucleus</keyword>
<keyword evidence="9" id="KW-0137">Centromere</keyword>
<dbReference type="Proteomes" id="UP000694941">
    <property type="component" value="Unplaced"/>
</dbReference>
<keyword evidence="5" id="KW-0132">Cell division</keyword>
<evidence type="ECO:0000313" key="14">
    <source>
        <dbReference type="RefSeq" id="XP_022255362.1"/>
    </source>
</evidence>
<evidence type="ECO:0000256" key="9">
    <source>
        <dbReference type="ARBA" id="ARBA00023328"/>
    </source>
</evidence>
<evidence type="ECO:0000256" key="8">
    <source>
        <dbReference type="ARBA" id="ARBA00023306"/>
    </source>
</evidence>
<feature type="region of interest" description="Disordered" evidence="10">
    <location>
        <begin position="1"/>
        <end position="21"/>
    </location>
</feature>
<evidence type="ECO:0000256" key="2">
    <source>
        <dbReference type="ARBA" id="ARBA00004584"/>
    </source>
</evidence>
<dbReference type="RefSeq" id="XP_022255362.1">
    <property type="nucleotide sequence ID" value="XM_022399654.1"/>
</dbReference>
<dbReference type="InterPro" id="IPR018851">
    <property type="entry name" value="Borealin_N"/>
</dbReference>
<evidence type="ECO:0000259" key="11">
    <source>
        <dbReference type="Pfam" id="PF10444"/>
    </source>
</evidence>
<gene>
    <name evidence="13 14" type="primary">LOC106471031</name>
</gene>
<evidence type="ECO:0000256" key="1">
    <source>
        <dbReference type="ARBA" id="ARBA00004123"/>
    </source>
</evidence>
<comment type="similarity">
    <text evidence="3">Belongs to the borealin family.</text>
</comment>
<keyword evidence="6" id="KW-0498">Mitosis</keyword>
<dbReference type="PANTHER" id="PTHR16040:SF7">
    <property type="entry name" value="AUSTRALIN, ISOFORM A-RELATED"/>
    <property type="match status" value="1"/>
</dbReference>
<evidence type="ECO:0000256" key="3">
    <source>
        <dbReference type="ARBA" id="ARBA00009914"/>
    </source>
</evidence>
<dbReference type="GeneID" id="106471031"/>
<accession>A0ABM1THK6</accession>
<feature type="compositionally biased region" description="Basic residues" evidence="10">
    <location>
        <begin position="1"/>
        <end position="11"/>
    </location>
</feature>
<protein>
    <submittedName>
        <fullName evidence="13 14">Borealin-like</fullName>
    </submittedName>
</protein>
<dbReference type="InterPro" id="IPR018867">
    <property type="entry name" value="Cell_div_borealin"/>
</dbReference>
<dbReference type="Gene3D" id="6.10.250.1900">
    <property type="match status" value="1"/>
</dbReference>
<evidence type="ECO:0000313" key="12">
    <source>
        <dbReference type="Proteomes" id="UP000694941"/>
    </source>
</evidence>
<evidence type="ECO:0000256" key="6">
    <source>
        <dbReference type="ARBA" id="ARBA00022776"/>
    </source>
</evidence>
<feature type="domain" description="Borealin N-terminal" evidence="11">
    <location>
        <begin position="28"/>
        <end position="84"/>
    </location>
</feature>
<evidence type="ECO:0000313" key="13">
    <source>
        <dbReference type="RefSeq" id="XP_022255361.1"/>
    </source>
</evidence>
<evidence type="ECO:0000256" key="4">
    <source>
        <dbReference type="ARBA" id="ARBA00022454"/>
    </source>
</evidence>